<dbReference type="Proteomes" id="UP000241769">
    <property type="component" value="Unassembled WGS sequence"/>
</dbReference>
<evidence type="ECO:0000256" key="2">
    <source>
        <dbReference type="SAM" id="MobiDB-lite"/>
    </source>
</evidence>
<organism evidence="4 5">
    <name type="scientific">Planoprotostelium fungivorum</name>
    <dbReference type="NCBI Taxonomy" id="1890364"/>
    <lineage>
        <taxon>Eukaryota</taxon>
        <taxon>Amoebozoa</taxon>
        <taxon>Evosea</taxon>
        <taxon>Variosea</taxon>
        <taxon>Cavosteliida</taxon>
        <taxon>Cavosteliaceae</taxon>
        <taxon>Planoprotostelium</taxon>
    </lineage>
</organism>
<feature type="domain" description="C3H1-type" evidence="3">
    <location>
        <begin position="699"/>
        <end position="727"/>
    </location>
</feature>
<feature type="compositionally biased region" description="Basic residues" evidence="2">
    <location>
        <begin position="692"/>
        <end position="701"/>
    </location>
</feature>
<keyword evidence="1" id="KW-0479">Metal-binding</keyword>
<dbReference type="EMBL" id="MDYQ01000613">
    <property type="protein sequence ID" value="PRP73398.1"/>
    <property type="molecule type" value="Genomic_DNA"/>
</dbReference>
<gene>
    <name evidence="4" type="ORF">PROFUN_09628</name>
</gene>
<feature type="zinc finger region" description="C3H1-type" evidence="1">
    <location>
        <begin position="699"/>
        <end position="727"/>
    </location>
</feature>
<dbReference type="InterPro" id="IPR000571">
    <property type="entry name" value="Znf_CCCH"/>
</dbReference>
<accession>A0A2P6MNV2</accession>
<dbReference type="PROSITE" id="PS50103">
    <property type="entry name" value="ZF_C3H1"/>
    <property type="match status" value="1"/>
</dbReference>
<feature type="region of interest" description="Disordered" evidence="2">
    <location>
        <begin position="668"/>
        <end position="701"/>
    </location>
</feature>
<protein>
    <recommendedName>
        <fullName evidence="3">C3H1-type domain-containing protein</fullName>
    </recommendedName>
</protein>
<evidence type="ECO:0000259" key="3">
    <source>
        <dbReference type="PROSITE" id="PS50103"/>
    </source>
</evidence>
<dbReference type="AlphaFoldDB" id="A0A2P6MNV2"/>
<evidence type="ECO:0000256" key="1">
    <source>
        <dbReference type="PROSITE-ProRule" id="PRU00723"/>
    </source>
</evidence>
<keyword evidence="1" id="KW-0863">Zinc-finger</keyword>
<dbReference type="OrthoDB" id="20645at2759"/>
<dbReference type="InterPro" id="IPR011989">
    <property type="entry name" value="ARM-like"/>
</dbReference>
<sequence length="903" mass="103513">MSGLYNGALLRLTPTSLSVHVVFVFVLMNLEQHSYPLDPRTTYDNPSVIPPQTAANEQEVEEAVRVCVYLIDNPPEEYRITTSAIQGLVCLTSCRQELRPLAVSKVLKVIQEPKVYRSNPRRYAVRAISQLTYTDEELVQPALLLLEKNLKTVNMLEKEVMSPLYISLLMPIAYTSLSRIGRRYPHTQDFISPIFDNDYSMKNLKIGSVWAILIGWGRMSQSNSKLRSQVVDRLLEATRHAQILTRCGGIKGLGHASCPVGDTEVDPNVQNMCLNRCLEMMRDGGCDLNDKKMFPEGSDPWKNEQVYLVQYATMQALGLLLRSNPDQWWPKVSEIFCDVLSNQRYSQRVKASALITMGKLTFYLPNESPFNLVIKMILFDLSGSRNEQLSEPACYALANYGLSHDDTYASVRTVFEGKMGSSLFLASAHFLIYYLKSYCKLISRDYKPIMSRCSTIISLNQNTNQAAVGGLFLPGFIQDQDLASLPAPTPDTPFISDLNVPGPSMNESAVIANNVSRLLELCTDFSTIVLSTFLEIVRNPFLLDIPALTFTLQQLILDCKVKSQAGMALEQNGLLKLYQQLNELDPLIRENLVTLLQHPEVLDNPLWMSNTRNILFNIEAFKSIQFAPVEDSNVARERLNQLLRQEEERKTLEEREVQRQTELNEKLLDVLQREKDRKKKKRKNQGGEGQQKRQKREGGKKRQYCWDFANKGICRFGDRCKHKHVTRYEKNAPAMRDRSGLLHGNGNVSNQQHMELAILQMMQQEMNQAQMQHMQPHMTDIDQMALIQNIMQQSAQHQQMQHMDQAMQLNLIEQLIHQELVNQQNQMHQPGQIHQPNQMYPLNHDWMNQINQQNIHHIPPDVQMLLLQQMQQQQQQQAQMQAPHFHPNQTSHAQHPFEHAISI</sequence>
<evidence type="ECO:0000313" key="4">
    <source>
        <dbReference type="EMBL" id="PRP73398.1"/>
    </source>
</evidence>
<keyword evidence="5" id="KW-1185">Reference proteome</keyword>
<name>A0A2P6MNV2_9EUKA</name>
<evidence type="ECO:0000313" key="5">
    <source>
        <dbReference type="Proteomes" id="UP000241769"/>
    </source>
</evidence>
<keyword evidence="1" id="KW-0862">Zinc</keyword>
<proteinExistence type="predicted"/>
<dbReference type="InParanoid" id="A0A2P6MNV2"/>
<dbReference type="SUPFAM" id="SSF48371">
    <property type="entry name" value="ARM repeat"/>
    <property type="match status" value="1"/>
</dbReference>
<dbReference type="GO" id="GO:0008270">
    <property type="term" value="F:zinc ion binding"/>
    <property type="evidence" value="ECO:0007669"/>
    <property type="project" value="UniProtKB-KW"/>
</dbReference>
<comment type="caution">
    <text evidence="4">The sequence shown here is derived from an EMBL/GenBank/DDBJ whole genome shotgun (WGS) entry which is preliminary data.</text>
</comment>
<dbReference type="Gene3D" id="1.25.10.10">
    <property type="entry name" value="Leucine-rich Repeat Variant"/>
    <property type="match status" value="1"/>
</dbReference>
<dbReference type="InterPro" id="IPR016024">
    <property type="entry name" value="ARM-type_fold"/>
</dbReference>
<reference evidence="4 5" key="1">
    <citation type="journal article" date="2018" name="Genome Biol. Evol.">
        <title>Multiple Roots of Fruiting Body Formation in Amoebozoa.</title>
        <authorList>
            <person name="Hillmann F."/>
            <person name="Forbes G."/>
            <person name="Novohradska S."/>
            <person name="Ferling I."/>
            <person name="Riege K."/>
            <person name="Groth M."/>
            <person name="Westermann M."/>
            <person name="Marz M."/>
            <person name="Spaller T."/>
            <person name="Winckler T."/>
            <person name="Schaap P."/>
            <person name="Glockner G."/>
        </authorList>
    </citation>
    <scope>NUCLEOTIDE SEQUENCE [LARGE SCALE GENOMIC DNA]</scope>
    <source>
        <strain evidence="4 5">Jena</strain>
    </source>
</reference>